<proteinExistence type="predicted"/>
<dbReference type="Pfam" id="PF00072">
    <property type="entry name" value="Response_reg"/>
    <property type="match status" value="1"/>
</dbReference>
<dbReference type="PANTHER" id="PTHR45566:SF1">
    <property type="entry name" value="HTH-TYPE TRANSCRIPTIONAL REGULATOR YHJB-RELATED"/>
    <property type="match status" value="1"/>
</dbReference>
<dbReference type="RefSeq" id="WP_076622893.1">
    <property type="nucleotide sequence ID" value="NZ_BMEW01000004.1"/>
</dbReference>
<dbReference type="Proteomes" id="UP000186559">
    <property type="component" value="Chromosome"/>
</dbReference>
<evidence type="ECO:0000256" key="3">
    <source>
        <dbReference type="PROSITE-ProRule" id="PRU00169"/>
    </source>
</evidence>
<dbReference type="GO" id="GO:0006355">
    <property type="term" value="P:regulation of DNA-templated transcription"/>
    <property type="evidence" value="ECO:0007669"/>
    <property type="project" value="InterPro"/>
</dbReference>
<dbReference type="KEGG" id="tpro:Ga0080559_TMP1800"/>
<dbReference type="STRING" id="1229727.Ga0080559_TMP1800"/>
<name>A0A1U7D3E8_9RHOB</name>
<dbReference type="SUPFAM" id="SSF52172">
    <property type="entry name" value="CheY-like"/>
    <property type="match status" value="1"/>
</dbReference>
<keyword evidence="7" id="KW-1185">Reference proteome</keyword>
<dbReference type="AlphaFoldDB" id="A0A1U7D3E8"/>
<evidence type="ECO:0000259" key="4">
    <source>
        <dbReference type="PROSITE" id="PS50043"/>
    </source>
</evidence>
<dbReference type="GO" id="GO:0003677">
    <property type="term" value="F:DNA binding"/>
    <property type="evidence" value="ECO:0007669"/>
    <property type="project" value="UniProtKB-KW"/>
</dbReference>
<dbReference type="PRINTS" id="PR00038">
    <property type="entry name" value="HTHLUXR"/>
</dbReference>
<dbReference type="EMBL" id="CP014796">
    <property type="protein sequence ID" value="APX22596.1"/>
    <property type="molecule type" value="Genomic_DNA"/>
</dbReference>
<accession>A0A1U7D3E8</accession>
<evidence type="ECO:0000256" key="2">
    <source>
        <dbReference type="ARBA" id="ARBA00023125"/>
    </source>
</evidence>
<dbReference type="Pfam" id="PF00196">
    <property type="entry name" value="GerE"/>
    <property type="match status" value="1"/>
</dbReference>
<keyword evidence="1 3" id="KW-0597">Phosphoprotein</keyword>
<dbReference type="GO" id="GO:0000160">
    <property type="term" value="P:phosphorelay signal transduction system"/>
    <property type="evidence" value="ECO:0007669"/>
    <property type="project" value="InterPro"/>
</dbReference>
<dbReference type="PANTHER" id="PTHR45566">
    <property type="entry name" value="HTH-TYPE TRANSCRIPTIONAL REGULATOR YHJB-RELATED"/>
    <property type="match status" value="1"/>
</dbReference>
<dbReference type="InterPro" id="IPR011006">
    <property type="entry name" value="CheY-like_superfamily"/>
</dbReference>
<evidence type="ECO:0000259" key="5">
    <source>
        <dbReference type="PROSITE" id="PS50110"/>
    </source>
</evidence>
<dbReference type="PROSITE" id="PS50043">
    <property type="entry name" value="HTH_LUXR_2"/>
    <property type="match status" value="1"/>
</dbReference>
<organism evidence="6 7">
    <name type="scientific">Salipiger profundus</name>
    <dbReference type="NCBI Taxonomy" id="1229727"/>
    <lineage>
        <taxon>Bacteria</taxon>
        <taxon>Pseudomonadati</taxon>
        <taxon>Pseudomonadota</taxon>
        <taxon>Alphaproteobacteria</taxon>
        <taxon>Rhodobacterales</taxon>
        <taxon>Roseobacteraceae</taxon>
        <taxon>Salipiger</taxon>
    </lineage>
</organism>
<reference evidence="6 7" key="1">
    <citation type="submission" date="2016-03" db="EMBL/GenBank/DDBJ databases">
        <title>Deep-sea bacteria in the southern Pacific.</title>
        <authorList>
            <person name="Tang K."/>
        </authorList>
    </citation>
    <scope>NUCLEOTIDE SEQUENCE [LARGE SCALE GENOMIC DNA]</scope>
    <source>
        <strain evidence="6 7">JLT2016</strain>
    </source>
</reference>
<dbReference type="SUPFAM" id="SSF46894">
    <property type="entry name" value="C-terminal effector domain of the bipartite response regulators"/>
    <property type="match status" value="1"/>
</dbReference>
<dbReference type="InterPro" id="IPR001789">
    <property type="entry name" value="Sig_transdc_resp-reg_receiver"/>
</dbReference>
<dbReference type="Gene3D" id="1.10.10.10">
    <property type="entry name" value="Winged helix-like DNA-binding domain superfamily/Winged helix DNA-binding domain"/>
    <property type="match status" value="1"/>
</dbReference>
<dbReference type="Gene3D" id="3.40.50.2300">
    <property type="match status" value="1"/>
</dbReference>
<dbReference type="CDD" id="cd17535">
    <property type="entry name" value="REC_NarL-like"/>
    <property type="match status" value="1"/>
</dbReference>
<gene>
    <name evidence="6" type="ORF">Ga0080559_TMP1800</name>
</gene>
<feature type="domain" description="HTH luxR-type" evidence="4">
    <location>
        <begin position="158"/>
        <end position="223"/>
    </location>
</feature>
<dbReference type="OrthoDB" id="9814495at2"/>
<evidence type="ECO:0000313" key="6">
    <source>
        <dbReference type="EMBL" id="APX22596.1"/>
    </source>
</evidence>
<feature type="domain" description="Response regulatory" evidence="5">
    <location>
        <begin position="15"/>
        <end position="132"/>
    </location>
</feature>
<keyword evidence="2 6" id="KW-0238">DNA-binding</keyword>
<dbReference type="InterPro" id="IPR051015">
    <property type="entry name" value="EvgA-like"/>
</dbReference>
<dbReference type="InterPro" id="IPR016032">
    <property type="entry name" value="Sig_transdc_resp-reg_C-effctor"/>
</dbReference>
<evidence type="ECO:0000256" key="1">
    <source>
        <dbReference type="ARBA" id="ARBA00022553"/>
    </source>
</evidence>
<dbReference type="InterPro" id="IPR036388">
    <property type="entry name" value="WH-like_DNA-bd_sf"/>
</dbReference>
<dbReference type="SMART" id="SM00421">
    <property type="entry name" value="HTH_LUXR"/>
    <property type="match status" value="1"/>
</dbReference>
<dbReference type="PROSITE" id="PS00622">
    <property type="entry name" value="HTH_LUXR_1"/>
    <property type="match status" value="1"/>
</dbReference>
<sequence>MKDMTDTPSQGAIRSVAIVDDHPLYSDALAAALQLTFPEARVEKAQTLGAALELVDSGFAPDLVMFDLKLPDVCGISGFKRLRAALPDAPILVISSLTSAQVVEALMEDGAAGFLPKDASSQVLRQALRDIAGGGKYVHSGYRGTSITELPDDRIEEAHPKLAELTPQQQKIMKLICAGKPNKQIAYELSLAEATVKAHITALLRRLGVQNRTQAAVLVESAQPATAMGTGEADAQAFLSH</sequence>
<dbReference type="InterPro" id="IPR000792">
    <property type="entry name" value="Tscrpt_reg_LuxR_C"/>
</dbReference>
<evidence type="ECO:0000313" key="7">
    <source>
        <dbReference type="Proteomes" id="UP000186559"/>
    </source>
</evidence>
<protein>
    <submittedName>
        <fullName evidence="6">Response regulator containing a CheY-like receiver domain and an HTH DNA-binding domain</fullName>
    </submittedName>
</protein>
<dbReference type="PROSITE" id="PS50110">
    <property type="entry name" value="RESPONSE_REGULATORY"/>
    <property type="match status" value="1"/>
</dbReference>
<dbReference type="CDD" id="cd06170">
    <property type="entry name" value="LuxR_C_like"/>
    <property type="match status" value="1"/>
</dbReference>
<dbReference type="InterPro" id="IPR058245">
    <property type="entry name" value="NreC/VraR/RcsB-like_REC"/>
</dbReference>
<dbReference type="SMART" id="SM00448">
    <property type="entry name" value="REC"/>
    <property type="match status" value="1"/>
</dbReference>
<feature type="modified residue" description="4-aspartylphosphate" evidence="3">
    <location>
        <position position="67"/>
    </location>
</feature>